<comment type="caution">
    <text evidence="3">The sequence shown here is derived from an EMBL/GenBank/DDBJ whole genome shotgun (WGS) entry which is preliminary data.</text>
</comment>
<keyword evidence="4" id="KW-1185">Reference proteome</keyword>
<dbReference type="EMBL" id="LXWF01000040">
    <property type="protein sequence ID" value="ORC16547.1"/>
    <property type="molecule type" value="Genomic_DNA"/>
</dbReference>
<dbReference type="PRINTS" id="PR00139">
    <property type="entry name" value="ASNGLNASE"/>
</dbReference>
<dbReference type="Pfam" id="PF00710">
    <property type="entry name" value="Asparaginase"/>
    <property type="match status" value="1"/>
</dbReference>
<evidence type="ECO:0000313" key="3">
    <source>
        <dbReference type="EMBL" id="ORC16547.1"/>
    </source>
</evidence>
<dbReference type="InterPro" id="IPR006034">
    <property type="entry name" value="Asparaginase/glutaminase-like"/>
</dbReference>
<feature type="active site" description="O-isoaspartyl threonine intermediate" evidence="1">
    <location>
        <position position="17"/>
    </location>
</feature>
<evidence type="ECO:0000256" key="1">
    <source>
        <dbReference type="PIRSR" id="PIRSR001220-1"/>
    </source>
</evidence>
<dbReference type="InterPro" id="IPR036152">
    <property type="entry name" value="Asp/glu_Ase-like_sf"/>
</dbReference>
<dbReference type="PIRSF" id="PIRSF500176">
    <property type="entry name" value="L_ASNase"/>
    <property type="match status" value="1"/>
</dbReference>
<dbReference type="PROSITE" id="PS51732">
    <property type="entry name" value="ASN_GLN_ASE_3"/>
    <property type="match status" value="1"/>
</dbReference>
<dbReference type="SUPFAM" id="SSF53774">
    <property type="entry name" value="Glutaminase/Asparaginase"/>
    <property type="match status" value="1"/>
</dbReference>
<proteinExistence type="predicted"/>
<name>A0A1Y1RNY3_9MICC</name>
<dbReference type="InterPro" id="IPR027474">
    <property type="entry name" value="L-asparaginase_N"/>
</dbReference>
<feature type="domain" description="L-asparaginase N-terminal" evidence="2">
    <location>
        <begin position="9"/>
        <end position="162"/>
    </location>
</feature>
<sequence length="168" mass="17871">MPINNAETVTILTTGGTFDKVYSVAGELEIGEPSVPELLSYVLTDTAFDVQSVLKLDSLDIVDADRATLVQALDAVENDRVIITHGTDTMPETARYIEANAELGHKVVVLTGAMQPASMRKSDASFNLGATVAALNLLEPGVYISMSGRIFPASSVKKNRARGIFEGA</sequence>
<organism evidence="3 4">
    <name type="scientific">Rothia nasimurium</name>
    <dbReference type="NCBI Taxonomy" id="85336"/>
    <lineage>
        <taxon>Bacteria</taxon>
        <taxon>Bacillati</taxon>
        <taxon>Actinomycetota</taxon>
        <taxon>Actinomycetes</taxon>
        <taxon>Micrococcales</taxon>
        <taxon>Micrococcaceae</taxon>
        <taxon>Rothia</taxon>
    </lineage>
</organism>
<accession>A0A1Y1RNY3</accession>
<dbReference type="PIRSF" id="PIRSF001220">
    <property type="entry name" value="L-ASNase_gatD"/>
    <property type="match status" value="1"/>
</dbReference>
<dbReference type="PANTHER" id="PTHR11707">
    <property type="entry name" value="L-ASPARAGINASE"/>
    <property type="match status" value="1"/>
</dbReference>
<evidence type="ECO:0000259" key="2">
    <source>
        <dbReference type="Pfam" id="PF00710"/>
    </source>
</evidence>
<dbReference type="GO" id="GO:0004067">
    <property type="term" value="F:asparaginase activity"/>
    <property type="evidence" value="ECO:0007669"/>
    <property type="project" value="UniProtKB-UniRule"/>
</dbReference>
<dbReference type="Proteomes" id="UP000192359">
    <property type="component" value="Unassembled WGS sequence"/>
</dbReference>
<evidence type="ECO:0000313" key="4">
    <source>
        <dbReference type="Proteomes" id="UP000192359"/>
    </source>
</evidence>
<reference evidence="3 4" key="1">
    <citation type="submission" date="2016-05" db="EMBL/GenBank/DDBJ databases">
        <title>Draft genome sequence of a porcine commensal Rothia nasimurium.</title>
        <authorList>
            <person name="Gaiser R.A."/>
            <person name="Van Baarlen P."/>
            <person name="Wells J.M."/>
        </authorList>
    </citation>
    <scope>NUCLEOTIDE SEQUENCE [LARGE SCALE GENOMIC DNA]</scope>
    <source>
        <strain evidence="3 4">PT-32</strain>
    </source>
</reference>
<dbReference type="OrthoDB" id="9788068at2"/>
<dbReference type="InterPro" id="IPR037152">
    <property type="entry name" value="L-asparaginase_N_sf"/>
</dbReference>
<dbReference type="RefSeq" id="WP_083092121.1">
    <property type="nucleotide sequence ID" value="NZ_LXWF01000040.1"/>
</dbReference>
<protein>
    <submittedName>
        <fullName evidence="3">L-asparaginase</fullName>
    </submittedName>
</protein>
<dbReference type="PANTHER" id="PTHR11707:SF28">
    <property type="entry name" value="60 KDA LYSOPHOSPHOLIPASE"/>
    <property type="match status" value="1"/>
</dbReference>
<dbReference type="Gene3D" id="3.40.50.1170">
    <property type="entry name" value="L-asparaginase, N-terminal domain"/>
    <property type="match status" value="1"/>
</dbReference>
<dbReference type="AlphaFoldDB" id="A0A1Y1RNY3"/>
<gene>
    <name evidence="3" type="ORF">A7979_04360</name>
</gene>